<evidence type="ECO:0000313" key="1">
    <source>
        <dbReference type="EMBL" id="OHA04126.1"/>
    </source>
</evidence>
<organism evidence="1 2">
    <name type="scientific">Candidatus Sungbacteria bacterium RIFCSPHIGHO2_02_FULL_52_23</name>
    <dbReference type="NCBI Taxonomy" id="1802274"/>
    <lineage>
        <taxon>Bacteria</taxon>
        <taxon>Candidatus Sungiibacteriota</taxon>
    </lineage>
</organism>
<dbReference type="EMBL" id="MHQM01000012">
    <property type="protein sequence ID" value="OHA04126.1"/>
    <property type="molecule type" value="Genomic_DNA"/>
</dbReference>
<evidence type="ECO:0000313" key="2">
    <source>
        <dbReference type="Proteomes" id="UP000178510"/>
    </source>
</evidence>
<dbReference type="Proteomes" id="UP000178510">
    <property type="component" value="Unassembled WGS sequence"/>
</dbReference>
<dbReference type="SUPFAM" id="SSF54523">
    <property type="entry name" value="Pili subunits"/>
    <property type="match status" value="1"/>
</dbReference>
<accession>A0A1G2KXE1</accession>
<comment type="caution">
    <text evidence="1">The sequence shown here is derived from an EMBL/GenBank/DDBJ whole genome shotgun (WGS) entry which is preliminary data.</text>
</comment>
<evidence type="ECO:0008006" key="3">
    <source>
        <dbReference type="Google" id="ProtNLM"/>
    </source>
</evidence>
<protein>
    <recommendedName>
        <fullName evidence="3">Type II secretion system protein GspG C-terminal domain-containing protein</fullName>
    </recommendedName>
</protein>
<proteinExistence type="predicted"/>
<dbReference type="InterPro" id="IPR045584">
    <property type="entry name" value="Pilin-like"/>
</dbReference>
<reference evidence="1 2" key="1">
    <citation type="journal article" date="2016" name="Nat. Commun.">
        <title>Thousands of microbial genomes shed light on interconnected biogeochemical processes in an aquifer system.</title>
        <authorList>
            <person name="Anantharaman K."/>
            <person name="Brown C.T."/>
            <person name="Hug L.A."/>
            <person name="Sharon I."/>
            <person name="Castelle C.J."/>
            <person name="Probst A.J."/>
            <person name="Thomas B.C."/>
            <person name="Singh A."/>
            <person name="Wilkins M.J."/>
            <person name="Karaoz U."/>
            <person name="Brodie E.L."/>
            <person name="Williams K.H."/>
            <person name="Hubbard S.S."/>
            <person name="Banfield J.F."/>
        </authorList>
    </citation>
    <scope>NUCLEOTIDE SEQUENCE [LARGE SCALE GENOMIC DNA]</scope>
</reference>
<sequence>MTRTLLEMLMTALIGSVIVINGPALRSEDIIASAQSAANGANIHQFATVLEVYYADHGEYPAVPAGAAGGASMIDALYDAGYIRNKPLNPEAFKYELKSGGQDYNLSVDE</sequence>
<gene>
    <name evidence="1" type="ORF">A3J58_01440</name>
</gene>
<name>A0A1G2KXE1_9BACT</name>
<dbReference type="AlphaFoldDB" id="A0A1G2KXE1"/>